<comment type="caution">
    <text evidence="5">The sequence shown here is derived from an EMBL/GenBank/DDBJ whole genome shotgun (WGS) entry which is preliminary data.</text>
</comment>
<accession>A0ABS4J1U1</accession>
<dbReference type="PROSITE" id="PS50949">
    <property type="entry name" value="HTH_GNTR"/>
    <property type="match status" value="1"/>
</dbReference>
<dbReference type="PRINTS" id="PR00035">
    <property type="entry name" value="HTHGNTR"/>
</dbReference>
<keyword evidence="3" id="KW-0804">Transcription</keyword>
<organism evidence="5 6">
    <name type="scientific">Paenibacillus eucommiae</name>
    <dbReference type="NCBI Taxonomy" id="1355755"/>
    <lineage>
        <taxon>Bacteria</taxon>
        <taxon>Bacillati</taxon>
        <taxon>Bacillota</taxon>
        <taxon>Bacilli</taxon>
        <taxon>Bacillales</taxon>
        <taxon>Paenibacillaceae</taxon>
        <taxon>Paenibacillus</taxon>
    </lineage>
</organism>
<dbReference type="Gene3D" id="1.10.10.10">
    <property type="entry name" value="Winged helix-like DNA-binding domain superfamily/Winged helix DNA-binding domain"/>
    <property type="match status" value="1"/>
</dbReference>
<keyword evidence="2" id="KW-0238">DNA-binding</keyword>
<keyword evidence="6" id="KW-1185">Reference proteome</keyword>
<evidence type="ECO:0000256" key="1">
    <source>
        <dbReference type="ARBA" id="ARBA00023015"/>
    </source>
</evidence>
<dbReference type="InterPro" id="IPR036388">
    <property type="entry name" value="WH-like_DNA-bd_sf"/>
</dbReference>
<dbReference type="InterPro" id="IPR000524">
    <property type="entry name" value="Tscrpt_reg_HTH_GntR"/>
</dbReference>
<dbReference type="PANTHER" id="PTHR43649">
    <property type="entry name" value="ARABINOSE-BINDING PROTEIN-RELATED"/>
    <property type="match status" value="1"/>
</dbReference>
<dbReference type="Pfam" id="PF00392">
    <property type="entry name" value="GntR"/>
    <property type="match status" value="1"/>
</dbReference>
<dbReference type="SUPFAM" id="SSF46785">
    <property type="entry name" value="Winged helix' DNA-binding domain"/>
    <property type="match status" value="1"/>
</dbReference>
<evidence type="ECO:0000313" key="6">
    <source>
        <dbReference type="Proteomes" id="UP001519287"/>
    </source>
</evidence>
<reference evidence="5 6" key="1">
    <citation type="submission" date="2021-03" db="EMBL/GenBank/DDBJ databases">
        <title>Genomic Encyclopedia of Type Strains, Phase IV (KMG-IV): sequencing the most valuable type-strain genomes for metagenomic binning, comparative biology and taxonomic classification.</title>
        <authorList>
            <person name="Goeker M."/>
        </authorList>
    </citation>
    <scope>NUCLEOTIDE SEQUENCE [LARGE SCALE GENOMIC DNA]</scope>
    <source>
        <strain evidence="5 6">DSM 26048</strain>
    </source>
</reference>
<keyword evidence="5" id="KW-0813">Transport</keyword>
<dbReference type="CDD" id="cd07377">
    <property type="entry name" value="WHTH_GntR"/>
    <property type="match status" value="1"/>
</dbReference>
<keyword evidence="1" id="KW-0805">Transcription regulation</keyword>
<dbReference type="Pfam" id="PF13416">
    <property type="entry name" value="SBP_bac_8"/>
    <property type="match status" value="1"/>
</dbReference>
<dbReference type="PANTHER" id="PTHR43649:SF12">
    <property type="entry name" value="DIACETYLCHITOBIOSE BINDING PROTEIN DASA"/>
    <property type="match status" value="1"/>
</dbReference>
<feature type="domain" description="HTH gntR-type" evidence="4">
    <location>
        <begin position="6"/>
        <end position="74"/>
    </location>
</feature>
<dbReference type="SMART" id="SM00345">
    <property type="entry name" value="HTH_GNTR"/>
    <property type="match status" value="1"/>
</dbReference>
<evidence type="ECO:0000256" key="2">
    <source>
        <dbReference type="ARBA" id="ARBA00023125"/>
    </source>
</evidence>
<proteinExistence type="predicted"/>
<dbReference type="SUPFAM" id="SSF53850">
    <property type="entry name" value="Periplasmic binding protein-like II"/>
    <property type="match status" value="1"/>
</dbReference>
<dbReference type="InterPro" id="IPR050490">
    <property type="entry name" value="Bact_solute-bd_prot1"/>
</dbReference>
<keyword evidence="5" id="KW-0762">Sugar transport</keyword>
<dbReference type="RefSeq" id="WP_209975663.1">
    <property type="nucleotide sequence ID" value="NZ_JAGGLB010000021.1"/>
</dbReference>
<name>A0ABS4J1U1_9BACL</name>
<dbReference type="Gene3D" id="3.40.190.10">
    <property type="entry name" value="Periplasmic binding protein-like II"/>
    <property type="match status" value="1"/>
</dbReference>
<sequence length="464" mass="52669">MQRENDFLYQGLADMLRSQIHSSLVKPGSLLLSENEMCAKYNVSRTSVRKALAILLEEKLIIKQHGKGTMVSPTFKSDDTDSNTLVILVPYPSNYASKGFPILIRLFQERYPETKFRVIPVSYEDDTFLQDLLQFGIIPDLILVGDSDFQQLSHHGFCPLDEMVKGISDIPPNLLEVYKQEGRLYALPVTYSPVYLAYNNDLFSANSVEAPSPSWTFEQLIDAAKKLTIDIDGDALKEIYGFAINNQLNRWVPFLINRLSFSRSYQAVDAVSEEDNFDWQLFKDVLESLQEAIYVHQISPVYSVGDPPLTQWLFEQGHIAMILTTTLAFNLNPLQFGMASLPFGTDQSHVIVSNAMLITEFSKRQELAKRFLSLTLEPEVQREISSSTGLLAVSLGINQELLQENQLTTLGLTEGVLDNSKFIHQVFPDIDNWDKLIEEMKYFWAGLESAPTLIERLKTLNLFK</sequence>
<evidence type="ECO:0000256" key="3">
    <source>
        <dbReference type="ARBA" id="ARBA00023163"/>
    </source>
</evidence>
<dbReference type="InterPro" id="IPR036390">
    <property type="entry name" value="WH_DNA-bd_sf"/>
</dbReference>
<protein>
    <submittedName>
        <fullName evidence="5">Multiple sugar transport system substrate-binding protein</fullName>
    </submittedName>
</protein>
<evidence type="ECO:0000259" key="4">
    <source>
        <dbReference type="PROSITE" id="PS50949"/>
    </source>
</evidence>
<dbReference type="Proteomes" id="UP001519287">
    <property type="component" value="Unassembled WGS sequence"/>
</dbReference>
<dbReference type="InterPro" id="IPR006059">
    <property type="entry name" value="SBP"/>
</dbReference>
<evidence type="ECO:0000313" key="5">
    <source>
        <dbReference type="EMBL" id="MBP1993783.1"/>
    </source>
</evidence>
<gene>
    <name evidence="5" type="ORF">J2Z66_005409</name>
</gene>
<dbReference type="EMBL" id="JAGGLB010000021">
    <property type="protein sequence ID" value="MBP1993783.1"/>
    <property type="molecule type" value="Genomic_DNA"/>
</dbReference>